<comment type="caution">
    <text evidence="1">The sequence shown here is derived from an EMBL/GenBank/DDBJ whole genome shotgun (WGS) entry which is preliminary data.</text>
</comment>
<gene>
    <name evidence="1" type="ORF">HV832_16395</name>
</gene>
<dbReference type="EMBL" id="JABXYJ010000014">
    <property type="protein sequence ID" value="NVO79400.1"/>
    <property type="molecule type" value="Genomic_DNA"/>
</dbReference>
<dbReference type="RefSeq" id="WP_176805049.1">
    <property type="nucleotide sequence ID" value="NZ_JABXYJ010000014.1"/>
</dbReference>
<evidence type="ECO:0000313" key="2">
    <source>
        <dbReference type="Proteomes" id="UP000588051"/>
    </source>
</evidence>
<evidence type="ECO:0000313" key="1">
    <source>
        <dbReference type="EMBL" id="NVO79400.1"/>
    </source>
</evidence>
<protein>
    <submittedName>
        <fullName evidence="1">Uncharacterized protein</fullName>
    </submittedName>
</protein>
<reference evidence="1 2" key="1">
    <citation type="submission" date="2020-06" db="EMBL/GenBank/DDBJ databases">
        <authorList>
            <person name="Qiu C."/>
            <person name="Liu Z."/>
        </authorList>
    </citation>
    <scope>NUCLEOTIDE SEQUENCE [LARGE SCALE GENOMIC DNA]</scope>
    <source>
        <strain evidence="1 2">EM 1</strain>
    </source>
</reference>
<accession>A0A850QRG5</accession>
<organism evidence="1 2">
    <name type="scientific">Undibacterium oligocarboniphilum</name>
    <dbReference type="NCBI Taxonomy" id="666702"/>
    <lineage>
        <taxon>Bacteria</taxon>
        <taxon>Pseudomonadati</taxon>
        <taxon>Pseudomonadota</taxon>
        <taxon>Betaproteobacteria</taxon>
        <taxon>Burkholderiales</taxon>
        <taxon>Oxalobacteraceae</taxon>
        <taxon>Undibacterium</taxon>
    </lineage>
</organism>
<dbReference type="AlphaFoldDB" id="A0A850QRG5"/>
<sequence>MTAVADLFPETVNGVVPVRRFESTLCDPKWGNPRALAELRPQWNASSGEWVIGWFCFVEKASADEWLHGQNTPQSWPWYRPGSQPNGKELDVALAVAARALKIVLTQIKEYAQPEAAKAADELIERLETEARKWLGAIN</sequence>
<name>A0A850QRG5_9BURK</name>
<keyword evidence="2" id="KW-1185">Reference proteome</keyword>
<proteinExistence type="predicted"/>
<dbReference type="Proteomes" id="UP000588051">
    <property type="component" value="Unassembled WGS sequence"/>
</dbReference>